<evidence type="ECO:0000313" key="11">
    <source>
        <dbReference type="Proteomes" id="UP001165489"/>
    </source>
</evidence>
<evidence type="ECO:0000256" key="7">
    <source>
        <dbReference type="PROSITE-ProRule" id="PRU01360"/>
    </source>
</evidence>
<dbReference type="InterPro" id="IPR012910">
    <property type="entry name" value="Plug_dom"/>
</dbReference>
<dbReference type="RefSeq" id="WP_241350175.1">
    <property type="nucleotide sequence ID" value="NZ_JAKZGP010000110.1"/>
</dbReference>
<comment type="subcellular location">
    <subcellularLocation>
        <location evidence="1 7">Cell outer membrane</location>
        <topology evidence="1 7">Multi-pass membrane protein</topology>
    </subcellularLocation>
</comment>
<feature type="signal peptide" evidence="8">
    <location>
        <begin position="1"/>
        <end position="18"/>
    </location>
</feature>
<reference evidence="10" key="1">
    <citation type="submission" date="2022-03" db="EMBL/GenBank/DDBJ databases">
        <title>De novo assembled genomes of Belliella spp. (Cyclobacteriaceae) strains.</title>
        <authorList>
            <person name="Szabo A."/>
            <person name="Korponai K."/>
            <person name="Felfoldi T."/>
        </authorList>
    </citation>
    <scope>NUCLEOTIDE SEQUENCE</scope>
    <source>
        <strain evidence="10">DSM 111904</strain>
    </source>
</reference>
<evidence type="ECO:0000256" key="5">
    <source>
        <dbReference type="ARBA" id="ARBA00023136"/>
    </source>
</evidence>
<dbReference type="Pfam" id="PF13715">
    <property type="entry name" value="CarbopepD_reg_2"/>
    <property type="match status" value="1"/>
</dbReference>
<gene>
    <name evidence="10" type="ORF">MM239_20355</name>
</gene>
<comment type="caution">
    <text evidence="10">The sequence shown here is derived from an EMBL/GenBank/DDBJ whole genome shotgun (WGS) entry which is preliminary data.</text>
</comment>
<comment type="similarity">
    <text evidence="7">Belongs to the TonB-dependent receptor family.</text>
</comment>
<dbReference type="InterPro" id="IPR036942">
    <property type="entry name" value="Beta-barrel_TonB_sf"/>
</dbReference>
<protein>
    <submittedName>
        <fullName evidence="10">SusC/RagA family TonB-linked outer membrane protein</fullName>
    </submittedName>
</protein>
<dbReference type="InterPro" id="IPR008969">
    <property type="entry name" value="CarboxyPept-like_regulatory"/>
</dbReference>
<dbReference type="SUPFAM" id="SSF49464">
    <property type="entry name" value="Carboxypeptidase regulatory domain-like"/>
    <property type="match status" value="1"/>
</dbReference>
<dbReference type="Proteomes" id="UP001165489">
    <property type="component" value="Unassembled WGS sequence"/>
</dbReference>
<dbReference type="NCBIfam" id="TIGR04057">
    <property type="entry name" value="SusC_RagA_signa"/>
    <property type="match status" value="1"/>
</dbReference>
<dbReference type="InterPro" id="IPR039426">
    <property type="entry name" value="TonB-dep_rcpt-like"/>
</dbReference>
<keyword evidence="5 7" id="KW-0472">Membrane</keyword>
<organism evidence="10 11">
    <name type="scientific">Belliella filtrata</name>
    <dbReference type="NCBI Taxonomy" id="2923435"/>
    <lineage>
        <taxon>Bacteria</taxon>
        <taxon>Pseudomonadati</taxon>
        <taxon>Bacteroidota</taxon>
        <taxon>Cytophagia</taxon>
        <taxon>Cytophagales</taxon>
        <taxon>Cyclobacteriaceae</taxon>
        <taxon>Belliella</taxon>
    </lineage>
</organism>
<dbReference type="PROSITE" id="PS52016">
    <property type="entry name" value="TONB_DEPENDENT_REC_3"/>
    <property type="match status" value="1"/>
</dbReference>
<evidence type="ECO:0000256" key="1">
    <source>
        <dbReference type="ARBA" id="ARBA00004571"/>
    </source>
</evidence>
<keyword evidence="8" id="KW-0732">Signal</keyword>
<keyword evidence="6 7" id="KW-0998">Cell outer membrane</keyword>
<keyword evidence="4 7" id="KW-0812">Transmembrane</keyword>
<keyword evidence="2 7" id="KW-0813">Transport</keyword>
<sequence length="1066" mass="120456">MKHFILLFLLTTSIFRFAYCQDQQQSLYKLSGKIISKETGLELPGAILKTDDGIYVAVTNENGEYSLDLPKGIHSLNISFLGYDVLNQKIELSSDINQNFVLEESGLSMDAYEIVSTGYESLPKERTTGSFVQIDEKLINRRVSTGLIDRLEDVTPGLAFSRGANSEANPLTIRGRSTLFGNVSPLIIIDNFPYDGSLEDINPNDVESITVLKDAAAASIWGARAGNGVIVITTKQGKHMQKNQVTLVSNINLIEKPDLFYNPQMGISDFIDIESMLFNQGFYRSQELSNNRPALSPVVETLIAERDGNITATERDLQIDQFRQRDIRRDLEKHFYRQSVNQQYHLNLRGGSQFHSYSLSAGLDRNLQNVLGNDNNRITLNYQENWTALNGKLKLGTGIYYVKSNAISTTSVPQGSPYDQLVDSDGNGLPIYRNYSKRYLSQVEGSGLLDWDFIPYDEIGQRNARSESQDFRMNTSIAYDIGKGLQAEVLYQYWDNTSGNRNIRDKDLFETRDLINRYSQRLPNGALDLAIPEGSILDVSSTKSYSHSVRGQLRYFREFGDHKISSLAGYEIKSMEALGSQARYYGYDDNLGISFPVDHRVRYPMYHNSGSLQSIPSGQGHWGNIDRFVSYYMNASYTYANRYTITASARKDQSNLFGVDANKKGVPLWSAGAGWVISGEDFFNWSAVPYIKLRATYGYNGNVDKTLSAMTTARYTTAGTTAPIPGLPMAFIINPPNPELRWEKVGITNLGFDFETKGGILSGTFEYFLKNGEDLISNAQIPSSSGVSLFRGNFAATRSEGIDLNLSSLNIDRSIKWRTDFIYSFLEEKVTRYDQQATALNYLNTSSSGPIFPMEGRPLFSIYSYEWAGLDPMTGDPLGFIDGEPSNNYVQISNNATPESLIYNGSQRPVHFGSIRNSVEYSGFELSFNISYRMGYYYRRRSVDYFSLLRGEISHDDYSRRWMQPGDEMFTNVPSLPENNNTLRHLFYQNADVLVERGDHIRLQDIRLSYTLINSKKTNLPFQRIELYGYANNLGILWKATDDPMDPDFRMMRPLRSLAFGVKIDL</sequence>
<dbReference type="NCBIfam" id="TIGR04056">
    <property type="entry name" value="OMP_RagA_SusC"/>
    <property type="match status" value="1"/>
</dbReference>
<proteinExistence type="inferred from homology"/>
<dbReference type="Gene3D" id="2.40.170.20">
    <property type="entry name" value="TonB-dependent receptor, beta-barrel domain"/>
    <property type="match status" value="1"/>
</dbReference>
<evidence type="ECO:0000256" key="4">
    <source>
        <dbReference type="ARBA" id="ARBA00022692"/>
    </source>
</evidence>
<dbReference type="InterPro" id="IPR037066">
    <property type="entry name" value="Plug_dom_sf"/>
</dbReference>
<dbReference type="EMBL" id="JAKZGP010000110">
    <property type="protein sequence ID" value="MCH7411750.1"/>
    <property type="molecule type" value="Genomic_DNA"/>
</dbReference>
<feature type="domain" description="TonB-dependent receptor plug" evidence="9">
    <location>
        <begin position="124"/>
        <end position="229"/>
    </location>
</feature>
<feature type="chain" id="PRO_5045405012" evidence="8">
    <location>
        <begin position="19"/>
        <end position="1066"/>
    </location>
</feature>
<keyword evidence="3 7" id="KW-1134">Transmembrane beta strand</keyword>
<name>A0ABS9V6H4_9BACT</name>
<dbReference type="Pfam" id="PF07715">
    <property type="entry name" value="Plug"/>
    <property type="match status" value="1"/>
</dbReference>
<evidence type="ECO:0000256" key="2">
    <source>
        <dbReference type="ARBA" id="ARBA00022448"/>
    </source>
</evidence>
<evidence type="ECO:0000256" key="8">
    <source>
        <dbReference type="SAM" id="SignalP"/>
    </source>
</evidence>
<dbReference type="InterPro" id="IPR023997">
    <property type="entry name" value="TonB-dep_OMP_SusC/RagA_CS"/>
</dbReference>
<dbReference type="SUPFAM" id="SSF56935">
    <property type="entry name" value="Porins"/>
    <property type="match status" value="1"/>
</dbReference>
<evidence type="ECO:0000256" key="3">
    <source>
        <dbReference type="ARBA" id="ARBA00022452"/>
    </source>
</evidence>
<dbReference type="Gene3D" id="2.170.130.10">
    <property type="entry name" value="TonB-dependent receptor, plug domain"/>
    <property type="match status" value="1"/>
</dbReference>
<evidence type="ECO:0000259" key="9">
    <source>
        <dbReference type="Pfam" id="PF07715"/>
    </source>
</evidence>
<accession>A0ABS9V6H4</accession>
<evidence type="ECO:0000256" key="6">
    <source>
        <dbReference type="ARBA" id="ARBA00023237"/>
    </source>
</evidence>
<dbReference type="InterPro" id="IPR023996">
    <property type="entry name" value="TonB-dep_OMP_SusC/RagA"/>
</dbReference>
<keyword evidence="11" id="KW-1185">Reference proteome</keyword>
<evidence type="ECO:0000313" key="10">
    <source>
        <dbReference type="EMBL" id="MCH7411750.1"/>
    </source>
</evidence>
<dbReference type="Gene3D" id="2.60.40.1120">
    <property type="entry name" value="Carboxypeptidase-like, regulatory domain"/>
    <property type="match status" value="1"/>
</dbReference>